<keyword evidence="6" id="KW-0808">Transferase</keyword>
<keyword evidence="7" id="KW-1185">Reference proteome</keyword>
<dbReference type="Pfam" id="PF04191">
    <property type="entry name" value="PEMT"/>
    <property type="match status" value="1"/>
</dbReference>
<feature type="transmembrane region" description="Helical" evidence="5">
    <location>
        <begin position="66"/>
        <end position="91"/>
    </location>
</feature>
<accession>A0A1E5KVK3</accession>
<evidence type="ECO:0000313" key="7">
    <source>
        <dbReference type="Proteomes" id="UP000095256"/>
    </source>
</evidence>
<keyword evidence="6" id="KW-0489">Methyltransferase</keyword>
<sequence length="172" mass="19967">MNSFVLIIPLLIIRFIILGALNPTALKEVAYFAPLLEKERIAYYVYQLANALLIIFPFFLKTRFDSIIGILGGTIYLAGILLLLISTTNFAKSTKKELRTQGIYRFSRNPMYVGYFLFFLGCVLITKSVILFVSLISFQISSHWIILSEERWCQEKFGEKYLSYKGKVRRYF</sequence>
<dbReference type="AlphaFoldDB" id="A0A1E5KVK3"/>
<feature type="transmembrane region" description="Helical" evidence="5">
    <location>
        <begin position="112"/>
        <end position="138"/>
    </location>
</feature>
<dbReference type="RefSeq" id="WP_069699237.1">
    <property type="nucleotide sequence ID" value="NZ_JAGGMA010000007.1"/>
</dbReference>
<organism evidence="6 7">
    <name type="scientific">Enterococcus rivorum</name>
    <dbReference type="NCBI Taxonomy" id="762845"/>
    <lineage>
        <taxon>Bacteria</taxon>
        <taxon>Bacillati</taxon>
        <taxon>Bacillota</taxon>
        <taxon>Bacilli</taxon>
        <taxon>Lactobacillales</taxon>
        <taxon>Enterococcaceae</taxon>
        <taxon>Enterococcus</taxon>
    </lineage>
</organism>
<gene>
    <name evidence="6" type="ORF">BCR26_03950</name>
</gene>
<feature type="transmembrane region" description="Helical" evidence="5">
    <location>
        <begin position="6"/>
        <end position="29"/>
    </location>
</feature>
<dbReference type="EMBL" id="MIEK01000034">
    <property type="protein sequence ID" value="OEH81915.1"/>
    <property type="molecule type" value="Genomic_DNA"/>
</dbReference>
<evidence type="ECO:0000256" key="1">
    <source>
        <dbReference type="ARBA" id="ARBA00004127"/>
    </source>
</evidence>
<evidence type="ECO:0000256" key="3">
    <source>
        <dbReference type="ARBA" id="ARBA00022989"/>
    </source>
</evidence>
<keyword evidence="4 5" id="KW-0472">Membrane</keyword>
<dbReference type="OrthoDB" id="272002at2"/>
<evidence type="ECO:0000313" key="6">
    <source>
        <dbReference type="EMBL" id="OEH81915.1"/>
    </source>
</evidence>
<dbReference type="Proteomes" id="UP000095256">
    <property type="component" value="Unassembled WGS sequence"/>
</dbReference>
<dbReference type="PANTHER" id="PTHR12714">
    <property type="entry name" value="PROTEIN-S ISOPRENYLCYSTEINE O-METHYLTRANSFERASE"/>
    <property type="match status" value="1"/>
</dbReference>
<evidence type="ECO:0000256" key="5">
    <source>
        <dbReference type="SAM" id="Phobius"/>
    </source>
</evidence>
<keyword evidence="2 5" id="KW-0812">Transmembrane</keyword>
<name>A0A1E5KVK3_9ENTE</name>
<dbReference type="InterPro" id="IPR007318">
    <property type="entry name" value="Phopholipid_MeTrfase"/>
</dbReference>
<dbReference type="STRING" id="762845.BCR26_03950"/>
<comment type="subcellular location">
    <subcellularLocation>
        <location evidence="1">Endomembrane system</location>
        <topology evidence="1">Multi-pass membrane protein</topology>
    </subcellularLocation>
</comment>
<dbReference type="Gene3D" id="1.20.120.1630">
    <property type="match status" value="1"/>
</dbReference>
<comment type="caution">
    <text evidence="6">The sequence shown here is derived from an EMBL/GenBank/DDBJ whole genome shotgun (WGS) entry which is preliminary data.</text>
</comment>
<reference evidence="6 7" key="1">
    <citation type="submission" date="2016-09" db="EMBL/GenBank/DDBJ databases">
        <authorList>
            <person name="Capua I."/>
            <person name="De Benedictis P."/>
            <person name="Joannis T."/>
            <person name="Lombin L.H."/>
            <person name="Cattoli G."/>
        </authorList>
    </citation>
    <scope>NUCLEOTIDE SEQUENCE [LARGE SCALE GENOMIC DNA]</scope>
    <source>
        <strain evidence="6 7">LMG 25899</strain>
    </source>
</reference>
<feature type="transmembrane region" description="Helical" evidence="5">
    <location>
        <begin position="41"/>
        <end position="60"/>
    </location>
</feature>
<keyword evidence="3 5" id="KW-1133">Transmembrane helix</keyword>
<dbReference type="GO" id="GO:0032259">
    <property type="term" value="P:methylation"/>
    <property type="evidence" value="ECO:0007669"/>
    <property type="project" value="UniProtKB-KW"/>
</dbReference>
<proteinExistence type="predicted"/>
<protein>
    <submittedName>
        <fullName evidence="6">Phospholipid methyltransferase</fullName>
    </submittedName>
</protein>
<dbReference type="GO" id="GO:0008168">
    <property type="term" value="F:methyltransferase activity"/>
    <property type="evidence" value="ECO:0007669"/>
    <property type="project" value="UniProtKB-KW"/>
</dbReference>
<dbReference type="PANTHER" id="PTHR12714:SF9">
    <property type="entry name" value="PROTEIN-S-ISOPRENYLCYSTEINE O-METHYLTRANSFERASE"/>
    <property type="match status" value="1"/>
</dbReference>
<evidence type="ECO:0000256" key="4">
    <source>
        <dbReference type="ARBA" id="ARBA00023136"/>
    </source>
</evidence>
<evidence type="ECO:0000256" key="2">
    <source>
        <dbReference type="ARBA" id="ARBA00022692"/>
    </source>
</evidence>
<dbReference type="GO" id="GO:0012505">
    <property type="term" value="C:endomembrane system"/>
    <property type="evidence" value="ECO:0007669"/>
    <property type="project" value="UniProtKB-SubCell"/>
</dbReference>